<reference evidence="2 3" key="2">
    <citation type="journal article" date="2016" name="Genome Announc.">
        <title>Complete Genome Sequence of Algoriphagus sp. Strain M8-2, Isolated from a Brackish Lake.</title>
        <authorList>
            <person name="Muraguchi Y."/>
            <person name="Kushimoto K."/>
            <person name="Ohtsubo Y."/>
            <person name="Suzuki T."/>
            <person name="Dohra H."/>
            <person name="Kimbara K."/>
            <person name="Shintani M."/>
        </authorList>
    </citation>
    <scope>NUCLEOTIDE SEQUENCE [LARGE SCALE GENOMIC DNA]</scope>
    <source>
        <strain evidence="2 3">M8-2</strain>
    </source>
</reference>
<name>A0A142EMG1_9BACT</name>
<organism evidence="2 3">
    <name type="scientific">Algoriphagus sanaruensis</name>
    <dbReference type="NCBI Taxonomy" id="1727163"/>
    <lineage>
        <taxon>Bacteria</taxon>
        <taxon>Pseudomonadati</taxon>
        <taxon>Bacteroidota</taxon>
        <taxon>Cytophagia</taxon>
        <taxon>Cytophagales</taxon>
        <taxon>Cyclobacteriaceae</taxon>
        <taxon>Algoriphagus</taxon>
    </lineage>
</organism>
<feature type="chain" id="PRO_5007494468" description="Outer membrane protein beta-barrel domain-containing protein" evidence="1">
    <location>
        <begin position="20"/>
        <end position="257"/>
    </location>
</feature>
<reference evidence="3" key="1">
    <citation type="submission" date="2015-09" db="EMBL/GenBank/DDBJ databases">
        <title>Complete sequence of Algoriphagus sp. M8-2.</title>
        <authorList>
            <person name="Shintani M."/>
        </authorList>
    </citation>
    <scope>NUCLEOTIDE SEQUENCE [LARGE SCALE GENOMIC DNA]</scope>
    <source>
        <strain evidence="3">M8-2</strain>
    </source>
</reference>
<sequence>MKIVPLLLFSVLLVTNALAQVQTNASKKAGKIVKAENYLSLSNENGYYVLPHFGMRYGSYSDGSGIQDLSLYYGLGLGFRRQNLSLESGLSFFHHDSSPTYAQGSDRILELNGTGAPYVILPFTFRYDIPTGKKQSLRIGAFLNTNLGIFGFEEEVVRRSGQIQTQGGERLNYSLDLVSKNPVFFKTGIHSRIRVFNSGFLNLELGQFFTLSPNRQYEFTLANNSPVRLARSWEGISWLIGGILPLNVFEKKLNKKI</sequence>
<evidence type="ECO:0000256" key="1">
    <source>
        <dbReference type="SAM" id="SignalP"/>
    </source>
</evidence>
<keyword evidence="3" id="KW-1185">Reference proteome</keyword>
<evidence type="ECO:0008006" key="4">
    <source>
        <dbReference type="Google" id="ProtNLM"/>
    </source>
</evidence>
<dbReference type="OrthoDB" id="822401at2"/>
<protein>
    <recommendedName>
        <fullName evidence="4">Outer membrane protein beta-barrel domain-containing protein</fullName>
    </recommendedName>
</protein>
<dbReference type="RefSeq" id="WP_067545614.1">
    <property type="nucleotide sequence ID" value="NZ_CP012836.1"/>
</dbReference>
<dbReference type="PATRIC" id="fig|1727163.4.peg.1623"/>
<dbReference type="AlphaFoldDB" id="A0A142EMG1"/>
<keyword evidence="1" id="KW-0732">Signal</keyword>
<evidence type="ECO:0000313" key="2">
    <source>
        <dbReference type="EMBL" id="AMQ56316.1"/>
    </source>
</evidence>
<evidence type="ECO:0000313" key="3">
    <source>
        <dbReference type="Proteomes" id="UP000073816"/>
    </source>
</evidence>
<dbReference type="Proteomes" id="UP000073816">
    <property type="component" value="Chromosome"/>
</dbReference>
<proteinExistence type="predicted"/>
<feature type="signal peptide" evidence="1">
    <location>
        <begin position="1"/>
        <end position="19"/>
    </location>
</feature>
<gene>
    <name evidence="2" type="ORF">AO498_07800</name>
</gene>
<accession>A0A142EMG1</accession>
<dbReference type="EMBL" id="CP012836">
    <property type="protein sequence ID" value="AMQ56316.1"/>
    <property type="molecule type" value="Genomic_DNA"/>
</dbReference>
<dbReference type="STRING" id="1727163.AO498_07800"/>
<dbReference type="KEGG" id="alm:AO498_07800"/>